<feature type="domain" description="Reductase C-terminal" evidence="6">
    <location>
        <begin position="329"/>
        <end position="409"/>
    </location>
</feature>
<evidence type="ECO:0000256" key="2">
    <source>
        <dbReference type="ARBA" id="ARBA00022630"/>
    </source>
</evidence>
<dbReference type="Proteomes" id="UP000282971">
    <property type="component" value="Unassembled WGS sequence"/>
</dbReference>
<dbReference type="Gene3D" id="3.30.390.30">
    <property type="match status" value="1"/>
</dbReference>
<feature type="domain" description="FAD/NAD(P)-binding" evidence="5">
    <location>
        <begin position="11"/>
        <end position="309"/>
    </location>
</feature>
<dbReference type="PANTHER" id="PTHR43557">
    <property type="entry name" value="APOPTOSIS-INDUCING FACTOR 1"/>
    <property type="match status" value="1"/>
</dbReference>
<accession>A0A437M5D2</accession>
<evidence type="ECO:0000259" key="6">
    <source>
        <dbReference type="Pfam" id="PF14759"/>
    </source>
</evidence>
<dbReference type="InterPro" id="IPR016156">
    <property type="entry name" value="FAD/NAD-linked_Rdtase_dimer_sf"/>
</dbReference>
<reference evidence="7 8" key="1">
    <citation type="submission" date="2019-01" db="EMBL/GenBank/DDBJ databases">
        <authorList>
            <person name="Chen W.-M."/>
        </authorList>
    </citation>
    <scope>NUCLEOTIDE SEQUENCE [LARGE SCALE GENOMIC DNA]</scope>
    <source>
        <strain evidence="7 8">CCP-7</strain>
    </source>
</reference>
<dbReference type="InterPro" id="IPR028202">
    <property type="entry name" value="Reductase_C"/>
</dbReference>
<evidence type="ECO:0000256" key="4">
    <source>
        <dbReference type="ARBA" id="ARBA00023002"/>
    </source>
</evidence>
<comment type="cofactor">
    <cofactor evidence="1">
        <name>FAD</name>
        <dbReference type="ChEBI" id="CHEBI:57692"/>
    </cofactor>
</comment>
<dbReference type="Gene3D" id="3.50.50.60">
    <property type="entry name" value="FAD/NAD(P)-binding domain"/>
    <property type="match status" value="2"/>
</dbReference>
<dbReference type="SUPFAM" id="SSF51905">
    <property type="entry name" value="FAD/NAD(P)-binding domain"/>
    <property type="match status" value="1"/>
</dbReference>
<dbReference type="EMBL" id="SACN01000001">
    <property type="protein sequence ID" value="RVT92940.1"/>
    <property type="molecule type" value="Genomic_DNA"/>
</dbReference>
<dbReference type="GO" id="GO:0016651">
    <property type="term" value="F:oxidoreductase activity, acting on NAD(P)H"/>
    <property type="evidence" value="ECO:0007669"/>
    <property type="project" value="TreeGrafter"/>
</dbReference>
<protein>
    <submittedName>
        <fullName evidence="7">Pyridine nucleotide-disulfide oxidoreductase</fullName>
    </submittedName>
</protein>
<gene>
    <name evidence="7" type="ORF">EOD43_03265</name>
</gene>
<keyword evidence="8" id="KW-1185">Reference proteome</keyword>
<dbReference type="AlphaFoldDB" id="A0A437M5D2"/>
<dbReference type="PRINTS" id="PR00368">
    <property type="entry name" value="FADPNR"/>
</dbReference>
<keyword evidence="2" id="KW-0285">Flavoprotein</keyword>
<dbReference type="OrthoDB" id="7809559at2"/>
<evidence type="ECO:0000313" key="8">
    <source>
        <dbReference type="Proteomes" id="UP000282971"/>
    </source>
</evidence>
<evidence type="ECO:0000256" key="3">
    <source>
        <dbReference type="ARBA" id="ARBA00022827"/>
    </source>
</evidence>
<evidence type="ECO:0000259" key="5">
    <source>
        <dbReference type="Pfam" id="PF07992"/>
    </source>
</evidence>
<evidence type="ECO:0000256" key="1">
    <source>
        <dbReference type="ARBA" id="ARBA00001974"/>
    </source>
</evidence>
<evidence type="ECO:0000313" key="7">
    <source>
        <dbReference type="EMBL" id="RVT92940.1"/>
    </source>
</evidence>
<name>A0A437M5D2_9SPHN</name>
<comment type="caution">
    <text evidence="7">The sequence shown here is derived from an EMBL/GenBank/DDBJ whole genome shotgun (WGS) entry which is preliminary data.</text>
</comment>
<organism evidence="7 8">
    <name type="scientific">Sphingomonas crocodyli</name>
    <dbReference type="NCBI Taxonomy" id="1979270"/>
    <lineage>
        <taxon>Bacteria</taxon>
        <taxon>Pseudomonadati</taxon>
        <taxon>Pseudomonadota</taxon>
        <taxon>Alphaproteobacteria</taxon>
        <taxon>Sphingomonadales</taxon>
        <taxon>Sphingomonadaceae</taxon>
        <taxon>Sphingomonas</taxon>
    </lineage>
</organism>
<dbReference type="GO" id="GO:0005737">
    <property type="term" value="C:cytoplasm"/>
    <property type="evidence" value="ECO:0007669"/>
    <property type="project" value="TreeGrafter"/>
</dbReference>
<dbReference type="Pfam" id="PF14759">
    <property type="entry name" value="Reductase_C"/>
    <property type="match status" value="1"/>
</dbReference>
<dbReference type="PANTHER" id="PTHR43557:SF2">
    <property type="entry name" value="RIESKE DOMAIN-CONTAINING PROTEIN-RELATED"/>
    <property type="match status" value="1"/>
</dbReference>
<dbReference type="SUPFAM" id="SSF55424">
    <property type="entry name" value="FAD/NAD-linked reductases, dimerisation (C-terminal) domain"/>
    <property type="match status" value="1"/>
</dbReference>
<dbReference type="InterPro" id="IPR023753">
    <property type="entry name" value="FAD/NAD-binding_dom"/>
</dbReference>
<sequence>MPATPPGASDTVIIVGAGIAGVRAALSLRDAGFEGRIKLLSDEPHPPYDRPPLSKAVLTNDGSEARIGLDPKGQLSACGVELSLSARCVSIDPDVRTIELASGDRLSYDRLILATGSSVRVLDALPYGTPGVHYLRYLHDAITLRNAAGTPCRVVVVGAGVIGLEVASSLVGRGHQVTIIDPASRVMERSASPPLSHLLLRRHRREGVDIRLKTTISRTERMADGFVFHLSDGTQVAADQVVIGVGVTANTSLASEANLEVAAGGIVVDANGRTSNPFIYAAGEVTFHMNAGLGRYDRQETWAHAAMHGEHVARAIMGATDEYREPGSYWTDQYDINVQVIGCPIGDEDLVRGRLDQESAIIFHVVDSSIAGVTAINAVRDMRTARKLVGRKSIDFAALTDDAVDLKVLV</sequence>
<keyword evidence="4" id="KW-0560">Oxidoreductase</keyword>
<dbReference type="PRINTS" id="PR00411">
    <property type="entry name" value="PNDRDTASEI"/>
</dbReference>
<dbReference type="InterPro" id="IPR050446">
    <property type="entry name" value="FAD-oxidoreductase/Apoptosis"/>
</dbReference>
<dbReference type="InterPro" id="IPR036188">
    <property type="entry name" value="FAD/NAD-bd_sf"/>
</dbReference>
<proteinExistence type="predicted"/>
<dbReference type="RefSeq" id="WP_127741053.1">
    <property type="nucleotide sequence ID" value="NZ_SACN01000001.1"/>
</dbReference>
<keyword evidence="3" id="KW-0274">FAD</keyword>
<dbReference type="Pfam" id="PF07992">
    <property type="entry name" value="Pyr_redox_2"/>
    <property type="match status" value="1"/>
</dbReference>